<evidence type="ECO:0000313" key="2">
    <source>
        <dbReference type="Proteomes" id="UP000576821"/>
    </source>
</evidence>
<accession>A0A846LZR6</accession>
<dbReference type="SUPFAM" id="SSF50346">
    <property type="entry name" value="PRC-barrel domain"/>
    <property type="match status" value="1"/>
</dbReference>
<dbReference type="Proteomes" id="UP000576821">
    <property type="component" value="Unassembled WGS sequence"/>
</dbReference>
<proteinExistence type="predicted"/>
<sequence length="159" mass="16715">MIIWNCASNDPFAIHHSLPEVRSMHIKLALFGATAVLLSGCGNAQDKAKDRVEHAAEASAAAAGPAPVALGLSEAQLLDADLVDANNIELGDVQALARDGNGKVDRLLIEIEDSHPDKFVHVPIAGLTTVRRGTDTDVVIKMTKQQLAALPAVDLNAAK</sequence>
<dbReference type="AlphaFoldDB" id="A0A846LZR6"/>
<evidence type="ECO:0000313" key="1">
    <source>
        <dbReference type="EMBL" id="NIJ15309.1"/>
    </source>
</evidence>
<organism evidence="1 2">
    <name type="scientific">Sphingobium vermicomposti</name>
    <dbReference type="NCBI Taxonomy" id="529005"/>
    <lineage>
        <taxon>Bacteria</taxon>
        <taxon>Pseudomonadati</taxon>
        <taxon>Pseudomonadota</taxon>
        <taxon>Alphaproteobacteria</taxon>
        <taxon>Sphingomonadales</taxon>
        <taxon>Sphingomonadaceae</taxon>
        <taxon>Sphingobium</taxon>
    </lineage>
</organism>
<gene>
    <name evidence="1" type="ORF">FHS54_000258</name>
</gene>
<comment type="caution">
    <text evidence="1">The sequence shown here is derived from an EMBL/GenBank/DDBJ whole genome shotgun (WGS) entry which is preliminary data.</text>
</comment>
<reference evidence="1 2" key="1">
    <citation type="submission" date="2020-03" db="EMBL/GenBank/DDBJ databases">
        <title>Genomic Encyclopedia of Type Strains, Phase IV (KMG-IV): sequencing the most valuable type-strain genomes for metagenomic binning, comparative biology and taxonomic classification.</title>
        <authorList>
            <person name="Goeker M."/>
        </authorList>
    </citation>
    <scope>NUCLEOTIDE SEQUENCE [LARGE SCALE GENOMIC DNA]</scope>
    <source>
        <strain evidence="1 2">DSM 21299</strain>
    </source>
</reference>
<dbReference type="EMBL" id="JAASQR010000001">
    <property type="protein sequence ID" value="NIJ15309.1"/>
    <property type="molecule type" value="Genomic_DNA"/>
</dbReference>
<dbReference type="InterPro" id="IPR011033">
    <property type="entry name" value="PRC_barrel-like_sf"/>
</dbReference>
<dbReference type="RefSeq" id="WP_167301974.1">
    <property type="nucleotide sequence ID" value="NZ_JAASQR010000001.1"/>
</dbReference>
<name>A0A846LZR6_9SPHN</name>
<dbReference type="Gene3D" id="2.30.30.240">
    <property type="entry name" value="PRC-barrel domain"/>
    <property type="match status" value="1"/>
</dbReference>
<protein>
    <recommendedName>
        <fullName evidence="3">PRC-barrel domain-containing protein</fullName>
    </recommendedName>
</protein>
<keyword evidence="2" id="KW-1185">Reference proteome</keyword>
<evidence type="ECO:0008006" key="3">
    <source>
        <dbReference type="Google" id="ProtNLM"/>
    </source>
</evidence>